<dbReference type="AlphaFoldDB" id="A0A7W8MTE4"/>
<comment type="caution">
    <text evidence="1">The sequence shown here is derived from an EMBL/GenBank/DDBJ whole genome shotgun (WGS) entry which is preliminary data.</text>
</comment>
<organism evidence="1 2">
    <name type="scientific">Tunturiibacter empetritectus</name>
    <dbReference type="NCBI Taxonomy" id="3069691"/>
    <lineage>
        <taxon>Bacteria</taxon>
        <taxon>Pseudomonadati</taxon>
        <taxon>Acidobacteriota</taxon>
        <taxon>Terriglobia</taxon>
        <taxon>Terriglobales</taxon>
        <taxon>Acidobacteriaceae</taxon>
        <taxon>Tunturiibacter</taxon>
    </lineage>
</organism>
<evidence type="ECO:0000313" key="1">
    <source>
        <dbReference type="EMBL" id="MBB5319377.1"/>
    </source>
</evidence>
<protein>
    <submittedName>
        <fullName evidence="1">Peptidoglycan-associated lipoprotein</fullName>
    </submittedName>
</protein>
<reference evidence="1" key="1">
    <citation type="submission" date="2020-08" db="EMBL/GenBank/DDBJ databases">
        <title>Genomic Encyclopedia of Type Strains, Phase IV (KMG-V): Genome sequencing to study the core and pangenomes of soil and plant-associated prokaryotes.</title>
        <authorList>
            <person name="Whitman W."/>
        </authorList>
    </citation>
    <scope>NUCLEOTIDE SEQUENCE [LARGE SCALE GENOMIC DNA]</scope>
    <source>
        <strain evidence="1">M8UP27</strain>
    </source>
</reference>
<keyword evidence="1" id="KW-0449">Lipoprotein</keyword>
<name>A0A7W8MTE4_9BACT</name>
<accession>A0A7W8MTE4</accession>
<dbReference type="EMBL" id="JACHDY010000008">
    <property type="protein sequence ID" value="MBB5319377.1"/>
    <property type="molecule type" value="Genomic_DNA"/>
</dbReference>
<evidence type="ECO:0000313" key="2">
    <source>
        <dbReference type="Proteomes" id="UP000568106"/>
    </source>
</evidence>
<gene>
    <name evidence="1" type="ORF">HDF09_004085</name>
</gene>
<proteinExistence type="predicted"/>
<sequence>MHRHLSSRSIIQSLALATFLLVAGGDTIKVCAQSRRQAAPLEFAVSYNAIRANAPPGGCSCFYMSGGRAEVNLHFLGWLSAVAEVGGAHANNINSSADGVGRITYLFGPRVTHRSGHRLSSFAQVLFGEAHGFDGYFPTMTTSSSTANSFAFSTGGGLDLSLSHRVAVRVLQADYLYTQLPNAVGDRQNNLRLGAGIVFRIR</sequence>
<dbReference type="Proteomes" id="UP000568106">
    <property type="component" value="Unassembled WGS sequence"/>
</dbReference>
<keyword evidence="2" id="KW-1185">Reference proteome</keyword>